<dbReference type="Gene3D" id="3.30.750.140">
    <property type="match status" value="1"/>
</dbReference>
<dbReference type="AlphaFoldDB" id="A0A0T5P6Q8"/>
<dbReference type="CDD" id="cd17470">
    <property type="entry name" value="T3SS_Flik_C"/>
    <property type="match status" value="1"/>
</dbReference>
<feature type="compositionally biased region" description="Basic and acidic residues" evidence="1">
    <location>
        <begin position="1"/>
        <end position="16"/>
    </location>
</feature>
<evidence type="ECO:0000256" key="1">
    <source>
        <dbReference type="SAM" id="MobiDB-lite"/>
    </source>
</evidence>
<feature type="compositionally biased region" description="Basic and acidic residues" evidence="1">
    <location>
        <begin position="174"/>
        <end position="194"/>
    </location>
</feature>
<feature type="region of interest" description="Disordered" evidence="1">
    <location>
        <begin position="1"/>
        <end position="32"/>
    </location>
</feature>
<comment type="caution">
    <text evidence="3">The sequence shown here is derived from an EMBL/GenBank/DDBJ whole genome shotgun (WGS) entry which is preliminary data.</text>
</comment>
<dbReference type="STRING" id="540747.SAMN04488031_102212"/>
<dbReference type="InterPro" id="IPR021136">
    <property type="entry name" value="Flagellar_hook_control-like_C"/>
</dbReference>
<organism evidence="3 4">
    <name type="scientific">Roseovarius indicus</name>
    <dbReference type="NCBI Taxonomy" id="540747"/>
    <lineage>
        <taxon>Bacteria</taxon>
        <taxon>Pseudomonadati</taxon>
        <taxon>Pseudomonadota</taxon>
        <taxon>Alphaproteobacteria</taxon>
        <taxon>Rhodobacterales</taxon>
        <taxon>Roseobacteraceae</taxon>
        <taxon>Roseovarius</taxon>
    </lineage>
</organism>
<dbReference type="PATRIC" id="fig|540747.5.peg.1081"/>
<dbReference type="Proteomes" id="UP000051401">
    <property type="component" value="Unassembled WGS sequence"/>
</dbReference>
<dbReference type="InterPro" id="IPR038610">
    <property type="entry name" value="FliK-like_C_sf"/>
</dbReference>
<accession>A0A0T5P6Q8</accession>
<proteinExistence type="predicted"/>
<feature type="domain" description="Flagellar hook-length control protein-like C-terminal" evidence="2">
    <location>
        <begin position="105"/>
        <end position="173"/>
    </location>
</feature>
<reference evidence="3 4" key="1">
    <citation type="submission" date="2015-04" db="EMBL/GenBank/DDBJ databases">
        <title>The draft genome sequence of Roseovarius indicus B108T.</title>
        <authorList>
            <person name="Li G."/>
            <person name="Lai Q."/>
            <person name="Shao Z."/>
            <person name="Yan P."/>
        </authorList>
    </citation>
    <scope>NUCLEOTIDE SEQUENCE [LARGE SCALE GENOMIC DNA]</scope>
    <source>
        <strain evidence="3 4">B108</strain>
    </source>
</reference>
<sequence>MRPDAEVRRRLPDRVEAQTSLPGRVGPALQASVPMPAGGGMVVTPAAADSRIAELTADSVPPAHVEAAAQVRSGPVTPMQAATPLGQSTPPQVLQVSAAIQASTERSFDIHLSPVELGKVRITLSPSDSGITVSILADRPETLDLLRRHSDLLAQDFRDLGYDSAAFSFGGDPEGERGGDRDRMTPDRSAHADEIDLVQEQEQSPGPTKPMIGAGRMDLRI</sequence>
<evidence type="ECO:0000313" key="4">
    <source>
        <dbReference type="Proteomes" id="UP000051401"/>
    </source>
</evidence>
<feature type="region of interest" description="Disordered" evidence="1">
    <location>
        <begin position="167"/>
        <end position="221"/>
    </location>
</feature>
<keyword evidence="4" id="KW-1185">Reference proteome</keyword>
<name>A0A0T5P6Q8_9RHOB</name>
<gene>
    <name evidence="3" type="ORF">XM52_16780</name>
</gene>
<evidence type="ECO:0000313" key="3">
    <source>
        <dbReference type="EMBL" id="KRS16875.1"/>
    </source>
</evidence>
<evidence type="ECO:0000259" key="2">
    <source>
        <dbReference type="Pfam" id="PF02120"/>
    </source>
</evidence>
<dbReference type="EMBL" id="LAXI01000011">
    <property type="protein sequence ID" value="KRS16875.1"/>
    <property type="molecule type" value="Genomic_DNA"/>
</dbReference>
<protein>
    <recommendedName>
        <fullName evidence="2">Flagellar hook-length control protein-like C-terminal domain-containing protein</fullName>
    </recommendedName>
</protein>
<dbReference type="Pfam" id="PF02120">
    <property type="entry name" value="Flg_hook"/>
    <property type="match status" value="1"/>
</dbReference>